<dbReference type="AlphaFoldDB" id="B8J959"/>
<dbReference type="RefSeq" id="WP_012633316.1">
    <property type="nucleotide sequence ID" value="NC_011891.1"/>
</dbReference>
<accession>B8J959</accession>
<proteinExistence type="predicted"/>
<evidence type="ECO:0000313" key="3">
    <source>
        <dbReference type="Proteomes" id="UP000007089"/>
    </source>
</evidence>
<reference evidence="2" key="1">
    <citation type="submission" date="2009-01" db="EMBL/GenBank/DDBJ databases">
        <title>Complete sequence of Anaeromyxobacter dehalogenans 2CP-1.</title>
        <authorList>
            <consortium name="US DOE Joint Genome Institute"/>
            <person name="Lucas S."/>
            <person name="Copeland A."/>
            <person name="Lapidus A."/>
            <person name="Glavina del Rio T."/>
            <person name="Dalin E."/>
            <person name="Tice H."/>
            <person name="Bruce D."/>
            <person name="Goodwin L."/>
            <person name="Pitluck S."/>
            <person name="Saunders E."/>
            <person name="Brettin T."/>
            <person name="Detter J.C."/>
            <person name="Han C."/>
            <person name="Larimer F."/>
            <person name="Land M."/>
            <person name="Hauser L."/>
            <person name="Kyrpides N."/>
            <person name="Ovchinnikova G."/>
            <person name="Beliaev A.S."/>
            <person name="Richardson P."/>
        </authorList>
    </citation>
    <scope>NUCLEOTIDE SEQUENCE</scope>
    <source>
        <strain evidence="2">2CP-1</strain>
    </source>
</reference>
<name>B8J959_ANAD2</name>
<dbReference type="EMBL" id="CP001359">
    <property type="protein sequence ID" value="ACL65465.1"/>
    <property type="molecule type" value="Genomic_DNA"/>
</dbReference>
<evidence type="ECO:0000256" key="1">
    <source>
        <dbReference type="SAM" id="MobiDB-lite"/>
    </source>
</evidence>
<dbReference type="HOGENOM" id="CLU_2230851_0_0_7"/>
<evidence type="ECO:0000313" key="2">
    <source>
        <dbReference type="EMBL" id="ACL65465.1"/>
    </source>
</evidence>
<feature type="region of interest" description="Disordered" evidence="1">
    <location>
        <begin position="84"/>
        <end position="111"/>
    </location>
</feature>
<dbReference type="Proteomes" id="UP000007089">
    <property type="component" value="Chromosome"/>
</dbReference>
<keyword evidence="3" id="KW-1185">Reference proteome</keyword>
<dbReference type="KEGG" id="acp:A2cp1_2125"/>
<gene>
    <name evidence="2" type="ordered locus">A2cp1_2125</name>
</gene>
<sequence length="111" mass="11599">MAREGKGIAGSLLDAGTRLVARAAETVIKDPRGQEAVARAVGLAQRGRKQVEAIQERVMAAAGIPGRQDYQDLAKQLARIKRKARELSEKLQESGRGGGGAPPGSPGDGSR</sequence>
<protein>
    <submittedName>
        <fullName evidence="2">Uncharacterized protein</fullName>
    </submittedName>
</protein>
<organism evidence="2 3">
    <name type="scientific">Anaeromyxobacter dehalogenans (strain ATCC BAA-258 / DSM 21875 / 2CP-1)</name>
    <dbReference type="NCBI Taxonomy" id="455488"/>
    <lineage>
        <taxon>Bacteria</taxon>
        <taxon>Pseudomonadati</taxon>
        <taxon>Myxococcota</taxon>
        <taxon>Myxococcia</taxon>
        <taxon>Myxococcales</taxon>
        <taxon>Cystobacterineae</taxon>
        <taxon>Anaeromyxobacteraceae</taxon>
        <taxon>Anaeromyxobacter</taxon>
    </lineage>
</organism>